<evidence type="ECO:0000313" key="1">
    <source>
        <dbReference type="EMBL" id="KGH19479.1"/>
    </source>
</evidence>
<dbReference type="EMBL" id="AWTP01000035">
    <property type="protein sequence ID" value="KGH19479.1"/>
    <property type="molecule type" value="Genomic_DNA"/>
</dbReference>
<dbReference type="AlphaFoldDB" id="A0A0E3BYS5"/>
<sequence length="96" mass="10728">MALPGALISYQLLHAARHCLRHPIHGWQQKTCFDIRGAYAAHLKRHKFAQIFQICIQQADRMQLQQERHDFFAQPQDGAVLTVLGAANALAIGKAG</sequence>
<organism evidence="1 2">
    <name type="scientific">Comamonas thiooxydans</name>
    <dbReference type="NCBI Taxonomy" id="363952"/>
    <lineage>
        <taxon>Bacteria</taxon>
        <taxon>Pseudomonadati</taxon>
        <taxon>Pseudomonadota</taxon>
        <taxon>Betaproteobacteria</taxon>
        <taxon>Burkholderiales</taxon>
        <taxon>Comamonadaceae</taxon>
        <taxon>Comamonas</taxon>
    </lineage>
</organism>
<comment type="caution">
    <text evidence="1">The sequence shown here is derived from an EMBL/GenBank/DDBJ whole genome shotgun (WGS) entry which is preliminary data.</text>
</comment>
<reference evidence="1 2" key="1">
    <citation type="submission" date="2013-09" db="EMBL/GenBank/DDBJ databases">
        <title>High correlation between genotypes and phenotypes of environmental bacteria Comamonas testosteroni strains.</title>
        <authorList>
            <person name="Liu L."/>
            <person name="Zhu W."/>
            <person name="Xia X."/>
            <person name="Xu B."/>
            <person name="Luo M."/>
            <person name="Wang G."/>
        </authorList>
    </citation>
    <scope>NUCLEOTIDE SEQUENCE [LARGE SCALE GENOMIC DNA]</scope>
    <source>
        <strain evidence="1 2">DF2</strain>
    </source>
</reference>
<protein>
    <submittedName>
        <fullName evidence="1">Uncharacterized protein</fullName>
    </submittedName>
</protein>
<proteinExistence type="predicted"/>
<dbReference type="Proteomes" id="UP000029549">
    <property type="component" value="Unassembled WGS sequence"/>
</dbReference>
<name>A0A0E3BYS5_9BURK</name>
<gene>
    <name evidence="1" type="ORF">P608_04350</name>
</gene>
<keyword evidence="2" id="KW-1185">Reference proteome</keyword>
<accession>A0A0E3BYS5</accession>
<evidence type="ECO:0000313" key="2">
    <source>
        <dbReference type="Proteomes" id="UP000029549"/>
    </source>
</evidence>